<dbReference type="CDD" id="cd09917">
    <property type="entry name" value="F-box_SF"/>
    <property type="match status" value="1"/>
</dbReference>
<evidence type="ECO:0000259" key="1">
    <source>
        <dbReference type="Pfam" id="PF00646"/>
    </source>
</evidence>
<reference evidence="2" key="1">
    <citation type="submission" date="2023-11" db="EMBL/GenBank/DDBJ databases">
        <authorList>
            <person name="Alioto T."/>
            <person name="Alioto T."/>
            <person name="Gomez Garrido J."/>
        </authorList>
    </citation>
    <scope>NUCLEOTIDE SEQUENCE</scope>
</reference>
<dbReference type="SUPFAM" id="SSF81383">
    <property type="entry name" value="F-box domain"/>
    <property type="match status" value="1"/>
</dbReference>
<comment type="caution">
    <text evidence="2">The sequence shown here is derived from an EMBL/GenBank/DDBJ whole genome shotgun (WGS) entry which is preliminary data.</text>
</comment>
<feature type="domain" description="F-box" evidence="1">
    <location>
        <begin position="24"/>
        <end position="48"/>
    </location>
</feature>
<dbReference type="Pfam" id="PF00646">
    <property type="entry name" value="F-box"/>
    <property type="match status" value="1"/>
</dbReference>
<dbReference type="AlphaFoldDB" id="A0AAI8YS65"/>
<organism evidence="2 3">
    <name type="scientific">Lecanosticta acicola</name>
    <dbReference type="NCBI Taxonomy" id="111012"/>
    <lineage>
        <taxon>Eukaryota</taxon>
        <taxon>Fungi</taxon>
        <taxon>Dikarya</taxon>
        <taxon>Ascomycota</taxon>
        <taxon>Pezizomycotina</taxon>
        <taxon>Dothideomycetes</taxon>
        <taxon>Dothideomycetidae</taxon>
        <taxon>Mycosphaerellales</taxon>
        <taxon>Mycosphaerellaceae</taxon>
        <taxon>Lecanosticta</taxon>
    </lineage>
</organism>
<dbReference type="Proteomes" id="UP001296104">
    <property type="component" value="Unassembled WGS sequence"/>
</dbReference>
<keyword evidence="3" id="KW-1185">Reference proteome</keyword>
<dbReference type="InterPro" id="IPR001810">
    <property type="entry name" value="F-box_dom"/>
</dbReference>
<evidence type="ECO:0000313" key="3">
    <source>
        <dbReference type="Proteomes" id="UP001296104"/>
    </source>
</evidence>
<protein>
    <recommendedName>
        <fullName evidence="1">F-box domain-containing protein</fullName>
    </recommendedName>
</protein>
<accession>A0AAI8YS65</accession>
<sequence length="188" mass="21631">MDAKWLPLMQLPPSAAARVFGVGELVEEILEHLSPADVVTCRRVSKKFLGTVAYSKALRQKLYLEPDAGCERHVNPLAPSWFYQQRNGYRDSTIAARIDLVKLWEDSGAEPRPYWDKMLVSQPPSTTCVIPVGSQVTIYFRRYYPQGMTFGDLERAVIAAYEIRNGRQARKERLEELSEYNSVLIYWR</sequence>
<evidence type="ECO:0000313" key="2">
    <source>
        <dbReference type="EMBL" id="CAK3809579.1"/>
    </source>
</evidence>
<name>A0AAI8YS65_9PEZI</name>
<gene>
    <name evidence="2" type="ORF">LECACI_7A001000</name>
</gene>
<dbReference type="InterPro" id="IPR036047">
    <property type="entry name" value="F-box-like_dom_sf"/>
</dbReference>
<proteinExistence type="predicted"/>
<dbReference type="EMBL" id="CAVMBE010000003">
    <property type="protein sequence ID" value="CAK3809579.1"/>
    <property type="molecule type" value="Genomic_DNA"/>
</dbReference>